<dbReference type="Gene3D" id="3.30.565.10">
    <property type="entry name" value="Histidine kinase-like ATPase, C-terminal domain"/>
    <property type="match status" value="1"/>
</dbReference>
<feature type="domain" description="Branched-chain alpha-ketoacid dehydrogenase kinase/Pyruvate dehydrogenase kinase N-terminal" evidence="9">
    <location>
        <begin position="30"/>
        <end position="209"/>
    </location>
</feature>
<dbReference type="GO" id="GO:0004740">
    <property type="term" value="F:pyruvate dehydrogenase (acetyl-transferring) kinase activity"/>
    <property type="evidence" value="ECO:0007669"/>
    <property type="project" value="TreeGrafter"/>
</dbReference>
<keyword evidence="5 7" id="KW-0067">ATP-binding</keyword>
<dbReference type="PANTHER" id="PTHR11947">
    <property type="entry name" value="PYRUVATE DEHYDROGENASE KINASE"/>
    <property type="match status" value="1"/>
</dbReference>
<dbReference type="Pfam" id="PF10436">
    <property type="entry name" value="BCDHK_Adom3"/>
    <property type="match status" value="1"/>
</dbReference>
<evidence type="ECO:0000313" key="11">
    <source>
        <dbReference type="Proteomes" id="UP000237144"/>
    </source>
</evidence>
<dbReference type="SUPFAM" id="SSF55874">
    <property type="entry name" value="ATPase domain of HSP90 chaperone/DNA topoisomerase II/histidine kinase"/>
    <property type="match status" value="2"/>
</dbReference>
<dbReference type="InterPro" id="IPR036784">
    <property type="entry name" value="AK/P_DHK_N_sf"/>
</dbReference>
<dbReference type="EMBL" id="PJQD01000085">
    <property type="protein sequence ID" value="POY71164.1"/>
    <property type="molecule type" value="Genomic_DNA"/>
</dbReference>
<dbReference type="PANTHER" id="PTHR11947:SF25">
    <property type="entry name" value="[PYRUVATE DEHYDROGENASE (ACETYL-TRANSFERRING)] KINASE 2, MITOCHONDRIAL"/>
    <property type="match status" value="1"/>
</dbReference>
<dbReference type="AlphaFoldDB" id="A0A2S5B303"/>
<keyword evidence="11" id="KW-1185">Reference proteome</keyword>
<name>A0A2S5B303_9BASI</name>
<dbReference type="InterPro" id="IPR036890">
    <property type="entry name" value="HATPase_C_sf"/>
</dbReference>
<evidence type="ECO:0000313" key="10">
    <source>
        <dbReference type="EMBL" id="POY71164.1"/>
    </source>
</evidence>
<feature type="region of interest" description="Disordered" evidence="8">
    <location>
        <begin position="360"/>
        <end position="403"/>
    </location>
</feature>
<gene>
    <name evidence="10" type="ORF">BMF94_5474</name>
</gene>
<dbReference type="OrthoDB" id="3264224at2759"/>
<evidence type="ECO:0000256" key="2">
    <source>
        <dbReference type="ARBA" id="ARBA00022679"/>
    </source>
</evidence>
<keyword evidence="2 7" id="KW-0808">Transferase</keyword>
<dbReference type="STRING" id="741276.A0A2S5B303"/>
<dbReference type="Proteomes" id="UP000237144">
    <property type="component" value="Unassembled WGS sequence"/>
</dbReference>
<comment type="caution">
    <text evidence="10">The sequence shown here is derived from an EMBL/GenBank/DDBJ whole genome shotgun (WGS) entry which is preliminary data.</text>
</comment>
<accession>A0A2S5B303</accession>
<reference evidence="10 11" key="1">
    <citation type="journal article" date="2018" name="Front. Microbiol.">
        <title>Prospects for Fungal Bioremediation of Acidic Radioactive Waste Sites: Characterization and Genome Sequence of Rhodotorula taiwanensis MD1149.</title>
        <authorList>
            <person name="Tkavc R."/>
            <person name="Matrosova V.Y."/>
            <person name="Grichenko O.E."/>
            <person name="Gostincar C."/>
            <person name="Volpe R.P."/>
            <person name="Klimenkova P."/>
            <person name="Gaidamakova E.K."/>
            <person name="Zhou C.E."/>
            <person name="Stewart B.J."/>
            <person name="Lyman M.G."/>
            <person name="Malfatti S.A."/>
            <person name="Rubinfeld B."/>
            <person name="Courtot M."/>
            <person name="Singh J."/>
            <person name="Dalgard C.L."/>
            <person name="Hamilton T."/>
            <person name="Frey K.G."/>
            <person name="Gunde-Cimerman N."/>
            <person name="Dugan L."/>
            <person name="Daly M.J."/>
        </authorList>
    </citation>
    <scope>NUCLEOTIDE SEQUENCE [LARGE SCALE GENOMIC DNA]</scope>
    <source>
        <strain evidence="10 11">MD1149</strain>
    </source>
</reference>
<evidence type="ECO:0000256" key="4">
    <source>
        <dbReference type="ARBA" id="ARBA00022777"/>
    </source>
</evidence>
<proteinExistence type="inferred from homology"/>
<evidence type="ECO:0000256" key="5">
    <source>
        <dbReference type="ARBA" id="ARBA00022840"/>
    </source>
</evidence>
<keyword evidence="3 7" id="KW-0547">Nucleotide-binding</keyword>
<sequence>MAAIPRRTSAVPAFFVNSVIENYAAKSSTPISLKHMINFGNAGRNKGEKEEADKLLKGGNFLRTELPTRLSHRLRDLQELPLGVASHPRIAHVYNMYLEAFEQIRKFPVISDLDDNDRFCQFMRETLDKHRVVIPELAIGIAEASPHQLPPAALDRIMLRMLRSRISRRVITEQHLALTEQFRERQRKGKGRADAAFPGREDETRVGIVDTKMNAADVVLKCAELIKALGGPESQVPIVIEGATERTFAYISEHLEFMLFELIKNAAHATVSAHGAEAASRYPTIVTIVHRPRDLELRVSDQGGGIPPYGGLPPDPDDLSSNPLLSPVALAAPLSAQRLDIFSFSHMRRYYQHHAALASTARPADSTSSSLDAQPKTPSPPTIPLVEPAQSSSTASTSTAPPRGIAALHDVNELAGTVQEQLERRRQLGNVGEGERELIDAQMRSGIGLPLSKMYAEYFSGSLDIYTVQGHGSDAFLSIPKFGIAS</sequence>
<dbReference type="GO" id="GO:0005524">
    <property type="term" value="F:ATP binding"/>
    <property type="evidence" value="ECO:0007669"/>
    <property type="project" value="UniProtKB-UniRule"/>
</dbReference>
<evidence type="ECO:0000256" key="6">
    <source>
        <dbReference type="ARBA" id="ARBA00023128"/>
    </source>
</evidence>
<comment type="similarity">
    <text evidence="1 7">Belongs to the PDK/BCKDK protein kinase family.</text>
</comment>
<dbReference type="InterPro" id="IPR018955">
    <property type="entry name" value="BCDHK/PDK_N"/>
</dbReference>
<dbReference type="SUPFAM" id="SSF69012">
    <property type="entry name" value="alpha-ketoacid dehydrogenase kinase, N-terminal domain"/>
    <property type="match status" value="1"/>
</dbReference>
<evidence type="ECO:0000256" key="3">
    <source>
        <dbReference type="ARBA" id="ARBA00022741"/>
    </source>
</evidence>
<dbReference type="Gene3D" id="1.20.140.20">
    <property type="entry name" value="Alpha-ketoacid/pyruvate dehydrogenase kinase, N-terminal domain"/>
    <property type="match status" value="1"/>
</dbReference>
<keyword evidence="6 7" id="KW-0496">Mitochondrion</keyword>
<organism evidence="10 11">
    <name type="scientific">Rhodotorula taiwanensis</name>
    <dbReference type="NCBI Taxonomy" id="741276"/>
    <lineage>
        <taxon>Eukaryota</taxon>
        <taxon>Fungi</taxon>
        <taxon>Dikarya</taxon>
        <taxon>Basidiomycota</taxon>
        <taxon>Pucciniomycotina</taxon>
        <taxon>Microbotryomycetes</taxon>
        <taxon>Sporidiobolales</taxon>
        <taxon>Sporidiobolaceae</taxon>
        <taxon>Rhodotorula</taxon>
    </lineage>
</organism>
<evidence type="ECO:0000256" key="1">
    <source>
        <dbReference type="ARBA" id="ARBA00006155"/>
    </source>
</evidence>
<protein>
    <recommendedName>
        <fullName evidence="7">Protein-serine/threonine kinase</fullName>
        <ecNumber evidence="7">2.7.11.-</ecNumber>
    </recommendedName>
</protein>
<dbReference type="InterPro" id="IPR039028">
    <property type="entry name" value="BCKD/PDK"/>
</dbReference>
<dbReference type="GO" id="GO:0010906">
    <property type="term" value="P:regulation of glucose metabolic process"/>
    <property type="evidence" value="ECO:0007669"/>
    <property type="project" value="TreeGrafter"/>
</dbReference>
<keyword evidence="4 7" id="KW-0418">Kinase</keyword>
<feature type="compositionally biased region" description="Low complexity" evidence="8">
    <location>
        <begin position="388"/>
        <end position="402"/>
    </location>
</feature>
<evidence type="ECO:0000256" key="7">
    <source>
        <dbReference type="RuleBase" id="RU366032"/>
    </source>
</evidence>
<evidence type="ECO:0000259" key="9">
    <source>
        <dbReference type="Pfam" id="PF10436"/>
    </source>
</evidence>
<dbReference type="GO" id="GO:0005759">
    <property type="term" value="C:mitochondrial matrix"/>
    <property type="evidence" value="ECO:0007669"/>
    <property type="project" value="UniProtKB-SubCell"/>
</dbReference>
<dbReference type="EC" id="2.7.11.-" evidence="7"/>
<evidence type="ECO:0000256" key="8">
    <source>
        <dbReference type="SAM" id="MobiDB-lite"/>
    </source>
</evidence>
<comment type="subcellular location">
    <subcellularLocation>
        <location evidence="7">Mitochondrion matrix</location>
    </subcellularLocation>
</comment>
<feature type="region of interest" description="Disordered" evidence="8">
    <location>
        <begin position="300"/>
        <end position="320"/>
    </location>
</feature>